<feature type="domain" description="Multidrug resistance protein MdtA-like barrel-sandwich hybrid" evidence="3">
    <location>
        <begin position="75"/>
        <end position="211"/>
    </location>
</feature>
<dbReference type="PANTHER" id="PTHR30158">
    <property type="entry name" value="ACRA/E-RELATED COMPONENT OF DRUG EFFLUX TRANSPORTER"/>
    <property type="match status" value="1"/>
</dbReference>
<evidence type="ECO:0000259" key="3">
    <source>
        <dbReference type="Pfam" id="PF25917"/>
    </source>
</evidence>
<dbReference type="GO" id="GO:0046677">
    <property type="term" value="P:response to antibiotic"/>
    <property type="evidence" value="ECO:0007669"/>
    <property type="project" value="TreeGrafter"/>
</dbReference>
<proteinExistence type="inferred from homology"/>
<dbReference type="NCBIfam" id="TIGR01730">
    <property type="entry name" value="RND_mfp"/>
    <property type="match status" value="1"/>
</dbReference>
<dbReference type="InterPro" id="IPR058625">
    <property type="entry name" value="MdtA-like_BSH"/>
</dbReference>
<evidence type="ECO:0000259" key="4">
    <source>
        <dbReference type="Pfam" id="PF25944"/>
    </source>
</evidence>
<evidence type="ECO:0000259" key="5">
    <source>
        <dbReference type="Pfam" id="PF25967"/>
    </source>
</evidence>
<feature type="domain" description="Multidrug resistance protein MdtA-like beta-barrel" evidence="4">
    <location>
        <begin position="225"/>
        <end position="311"/>
    </location>
</feature>
<dbReference type="GO" id="GO:0005886">
    <property type="term" value="C:plasma membrane"/>
    <property type="evidence" value="ECO:0007669"/>
    <property type="project" value="TreeGrafter"/>
</dbReference>
<organism evidence="6 7">
    <name type="scientific">Paramagnetospirillum marisnigri</name>
    <dbReference type="NCBI Taxonomy" id="1285242"/>
    <lineage>
        <taxon>Bacteria</taxon>
        <taxon>Pseudomonadati</taxon>
        <taxon>Pseudomonadota</taxon>
        <taxon>Alphaproteobacteria</taxon>
        <taxon>Rhodospirillales</taxon>
        <taxon>Magnetospirillaceae</taxon>
        <taxon>Paramagnetospirillum</taxon>
    </lineage>
</organism>
<gene>
    <name evidence="6" type="ORF">A6A04_06750</name>
</gene>
<dbReference type="Pfam" id="PF25917">
    <property type="entry name" value="BSH_RND"/>
    <property type="match status" value="1"/>
</dbReference>
<dbReference type="InterPro" id="IPR058627">
    <property type="entry name" value="MdtA-like_C"/>
</dbReference>
<evidence type="ECO:0000256" key="1">
    <source>
        <dbReference type="ARBA" id="ARBA00004196"/>
    </source>
</evidence>
<comment type="similarity">
    <text evidence="2">Belongs to the membrane fusion protein (MFP) (TC 8.A.1) family.</text>
</comment>
<dbReference type="AlphaFoldDB" id="A0A178M9Z6"/>
<dbReference type="InterPro" id="IPR058626">
    <property type="entry name" value="MdtA-like_b-barrel"/>
</dbReference>
<name>A0A178M9Z6_9PROT</name>
<dbReference type="Pfam" id="PF25967">
    <property type="entry name" value="RND-MFP_C"/>
    <property type="match status" value="1"/>
</dbReference>
<evidence type="ECO:0000313" key="6">
    <source>
        <dbReference type="EMBL" id="OAN45590.1"/>
    </source>
</evidence>
<protein>
    <submittedName>
        <fullName evidence="6">Efflux transporter periplasmic adaptor subunit</fullName>
    </submittedName>
</protein>
<dbReference type="GO" id="GO:0022857">
    <property type="term" value="F:transmembrane transporter activity"/>
    <property type="evidence" value="ECO:0007669"/>
    <property type="project" value="InterPro"/>
</dbReference>
<accession>A0A178M9Z6</accession>
<dbReference type="SUPFAM" id="SSF111369">
    <property type="entry name" value="HlyD-like secretion proteins"/>
    <property type="match status" value="1"/>
</dbReference>
<dbReference type="GO" id="GO:0030313">
    <property type="term" value="C:cell envelope"/>
    <property type="evidence" value="ECO:0007669"/>
    <property type="project" value="UniProtKB-SubCell"/>
</dbReference>
<dbReference type="PANTHER" id="PTHR30158:SF24">
    <property type="entry name" value="HLYD FAMILY SECRETION PROTEIN"/>
    <property type="match status" value="1"/>
</dbReference>
<sequence>MSSKPSGRSLSLPVILIGAVALAGVAAGVVSFSSSSQAPKPAPGAGAPPVTVATPAARQVTDWKEYTGQFTAVDSVEIRARVGGYLTEINFTDGQMVNKGDLLFVIDPRPYEVAVAAARAKLDQALGGREYAKRQLTRADELRRKDFVAESTLDLRTEESRGANASADAARAALREAELNLQFTRITAPIAGRISAHQVSIGNLVIGGATVTAPTLLTTIVSQSPIQFTFDIPEADFLAQSRRAAADPAQGLLGSAVSLRLMDETGWPREGKVDFIDNQLDKGSGTIRIRAVLPNADNALTPGAFGKVRLAASAPYEALLIPDSAIVTDQSRKLAMTVKDGTVTPKVVSPGPLQDGLRVIRSGLAPDDQVIINGLMRARPGAKVTGQPGKIE</sequence>
<dbReference type="Proteomes" id="UP000078428">
    <property type="component" value="Unassembled WGS sequence"/>
</dbReference>
<dbReference type="Pfam" id="PF25944">
    <property type="entry name" value="Beta-barrel_RND"/>
    <property type="match status" value="1"/>
</dbReference>
<dbReference type="Gene3D" id="2.40.420.20">
    <property type="match status" value="1"/>
</dbReference>
<dbReference type="OrthoDB" id="9816569at2"/>
<evidence type="ECO:0000256" key="2">
    <source>
        <dbReference type="ARBA" id="ARBA00009477"/>
    </source>
</evidence>
<dbReference type="Gene3D" id="2.40.50.100">
    <property type="match status" value="1"/>
</dbReference>
<dbReference type="EMBL" id="LWQT01000098">
    <property type="protein sequence ID" value="OAN45590.1"/>
    <property type="molecule type" value="Genomic_DNA"/>
</dbReference>
<feature type="domain" description="Multidrug resistance protein MdtA-like C-terminal permuted SH3" evidence="5">
    <location>
        <begin position="318"/>
        <end position="376"/>
    </location>
</feature>
<dbReference type="RefSeq" id="WP_068495260.1">
    <property type="nucleotide sequence ID" value="NZ_LWQT01000098.1"/>
</dbReference>
<keyword evidence="7" id="KW-1185">Reference proteome</keyword>
<evidence type="ECO:0000313" key="7">
    <source>
        <dbReference type="Proteomes" id="UP000078428"/>
    </source>
</evidence>
<reference evidence="6 7" key="1">
    <citation type="submission" date="2016-04" db="EMBL/GenBank/DDBJ databases">
        <title>Draft genome sequence of freshwater magnetotactic bacteria Magnetospirillum marisnigri SP-1 and Magnetospirillum moscoviense BB-1.</title>
        <authorList>
            <person name="Koziaeva V."/>
            <person name="Dziuba M.V."/>
            <person name="Ivanov T.M."/>
            <person name="Kuznetsov B."/>
            <person name="Grouzdev D.S."/>
        </authorList>
    </citation>
    <scope>NUCLEOTIDE SEQUENCE [LARGE SCALE GENOMIC DNA]</scope>
    <source>
        <strain evidence="6 7">SP-1</strain>
    </source>
</reference>
<dbReference type="Gene3D" id="1.10.287.470">
    <property type="entry name" value="Helix hairpin bin"/>
    <property type="match status" value="1"/>
</dbReference>
<comment type="subcellular location">
    <subcellularLocation>
        <location evidence="1">Cell envelope</location>
    </subcellularLocation>
</comment>
<dbReference type="Gene3D" id="2.40.30.170">
    <property type="match status" value="1"/>
</dbReference>
<dbReference type="InterPro" id="IPR006143">
    <property type="entry name" value="RND_pump_MFP"/>
</dbReference>
<comment type="caution">
    <text evidence="6">The sequence shown here is derived from an EMBL/GenBank/DDBJ whole genome shotgun (WGS) entry which is preliminary data.</text>
</comment>
<dbReference type="STRING" id="1285242.A6A04_06750"/>